<dbReference type="PANTHER" id="PTHR47447:SF17">
    <property type="entry name" value="OS12G0638900 PROTEIN"/>
    <property type="match status" value="1"/>
</dbReference>
<dbReference type="Proteomes" id="UP001642484">
    <property type="component" value="Unassembled WGS sequence"/>
</dbReference>
<dbReference type="Gene3D" id="1.25.40.10">
    <property type="entry name" value="Tetratricopeptide repeat domain"/>
    <property type="match status" value="1"/>
</dbReference>
<evidence type="ECO:0000313" key="2">
    <source>
        <dbReference type="EMBL" id="CAK9088635.1"/>
    </source>
</evidence>
<keyword evidence="1" id="KW-0677">Repeat</keyword>
<dbReference type="PANTHER" id="PTHR47447">
    <property type="entry name" value="OS03G0856100 PROTEIN"/>
    <property type="match status" value="1"/>
</dbReference>
<evidence type="ECO:0008006" key="4">
    <source>
        <dbReference type="Google" id="ProtNLM"/>
    </source>
</evidence>
<sequence>MEADGVSYNAAISACEKEQWQMALLLFQEMLRQHLEASVISFSSSISACEKGSRWTSALDLMDLLHCQAQMAPNLVTYNAAIAACAHCFHWRHASELLMSLRKEALQADMITGLLMSGLFEEAELGLALGKMLVEVERIGSGLTLYLKRIPGDKRAIHEPSRMDWICKCLSSKVQTVSVR</sequence>
<gene>
    <name evidence="2" type="ORF">CCMP2556_LOCUS42723</name>
</gene>
<keyword evidence="3" id="KW-1185">Reference proteome</keyword>
<comment type="caution">
    <text evidence="2">The sequence shown here is derived from an EMBL/GenBank/DDBJ whole genome shotgun (WGS) entry which is preliminary data.</text>
</comment>
<organism evidence="2 3">
    <name type="scientific">Durusdinium trenchii</name>
    <dbReference type="NCBI Taxonomy" id="1381693"/>
    <lineage>
        <taxon>Eukaryota</taxon>
        <taxon>Sar</taxon>
        <taxon>Alveolata</taxon>
        <taxon>Dinophyceae</taxon>
        <taxon>Suessiales</taxon>
        <taxon>Symbiodiniaceae</taxon>
        <taxon>Durusdinium</taxon>
    </lineage>
</organism>
<dbReference type="EMBL" id="CAXAMN010024683">
    <property type="protein sequence ID" value="CAK9088635.1"/>
    <property type="molecule type" value="Genomic_DNA"/>
</dbReference>
<accession>A0ABP0QK42</accession>
<reference evidence="2 3" key="1">
    <citation type="submission" date="2024-02" db="EMBL/GenBank/DDBJ databases">
        <authorList>
            <person name="Chen Y."/>
            <person name="Shah S."/>
            <person name="Dougan E. K."/>
            <person name="Thang M."/>
            <person name="Chan C."/>
        </authorList>
    </citation>
    <scope>NUCLEOTIDE SEQUENCE [LARGE SCALE GENOMIC DNA]</scope>
</reference>
<protein>
    <recommendedName>
        <fullName evidence="4">Pentatricopeptide repeat-containing protein</fullName>
    </recommendedName>
</protein>
<evidence type="ECO:0000256" key="1">
    <source>
        <dbReference type="ARBA" id="ARBA00022737"/>
    </source>
</evidence>
<dbReference type="Pfam" id="PF01535">
    <property type="entry name" value="PPR"/>
    <property type="match status" value="2"/>
</dbReference>
<name>A0ABP0QK42_9DINO</name>
<dbReference type="InterPro" id="IPR002885">
    <property type="entry name" value="PPR_rpt"/>
</dbReference>
<dbReference type="InterPro" id="IPR011990">
    <property type="entry name" value="TPR-like_helical_dom_sf"/>
</dbReference>
<evidence type="ECO:0000313" key="3">
    <source>
        <dbReference type="Proteomes" id="UP001642484"/>
    </source>
</evidence>
<proteinExistence type="predicted"/>